<dbReference type="InterPro" id="IPR027417">
    <property type="entry name" value="P-loop_NTPase"/>
</dbReference>
<dbReference type="GO" id="GO:0016887">
    <property type="term" value="F:ATP hydrolysis activity"/>
    <property type="evidence" value="ECO:0007669"/>
    <property type="project" value="InterPro"/>
</dbReference>
<name>A0A4R5ETI4_9RHOB</name>
<dbReference type="OrthoDB" id="9805601at2"/>
<dbReference type="SUPFAM" id="SSF52540">
    <property type="entry name" value="P-loop containing nucleoside triphosphate hydrolases"/>
    <property type="match status" value="1"/>
</dbReference>
<evidence type="ECO:0000256" key="1">
    <source>
        <dbReference type="ARBA" id="ARBA00022741"/>
    </source>
</evidence>
<organism evidence="4 5">
    <name type="scientific">Antarcticimicrobium sediminis</name>
    <dbReference type="NCBI Taxonomy" id="2546227"/>
    <lineage>
        <taxon>Bacteria</taxon>
        <taxon>Pseudomonadati</taxon>
        <taxon>Pseudomonadota</taxon>
        <taxon>Alphaproteobacteria</taxon>
        <taxon>Rhodobacterales</taxon>
        <taxon>Paracoccaceae</taxon>
        <taxon>Antarcticimicrobium</taxon>
    </lineage>
</organism>
<comment type="caution">
    <text evidence="4">The sequence shown here is derived from an EMBL/GenBank/DDBJ whole genome shotgun (WGS) entry which is preliminary data.</text>
</comment>
<dbReference type="EMBL" id="SMFP01000006">
    <property type="protein sequence ID" value="TDE38042.1"/>
    <property type="molecule type" value="Genomic_DNA"/>
</dbReference>
<evidence type="ECO:0000313" key="5">
    <source>
        <dbReference type="Proteomes" id="UP000294662"/>
    </source>
</evidence>
<protein>
    <submittedName>
        <fullName evidence="4">ABC transporter ATP-binding protein</fullName>
    </submittedName>
</protein>
<dbReference type="PANTHER" id="PTHR42794:SF2">
    <property type="entry name" value="ABC TRANSPORTER ATP-BINDING PROTEIN"/>
    <property type="match status" value="1"/>
</dbReference>
<dbReference type="SMART" id="SM00382">
    <property type="entry name" value="AAA"/>
    <property type="match status" value="1"/>
</dbReference>
<dbReference type="InterPro" id="IPR003439">
    <property type="entry name" value="ABC_transporter-like_ATP-bd"/>
</dbReference>
<dbReference type="RefSeq" id="WP_132829394.1">
    <property type="nucleotide sequence ID" value="NZ_SMFP01000006.1"/>
</dbReference>
<gene>
    <name evidence="4" type="ORF">E1B25_11500</name>
</gene>
<proteinExistence type="predicted"/>
<feature type="domain" description="ABC transporter" evidence="3">
    <location>
        <begin position="4"/>
        <end position="233"/>
    </location>
</feature>
<accession>A0A4R5ETI4</accession>
<dbReference type="PANTHER" id="PTHR42794">
    <property type="entry name" value="HEMIN IMPORT ATP-BINDING PROTEIN HMUV"/>
    <property type="match status" value="1"/>
</dbReference>
<dbReference type="PROSITE" id="PS50893">
    <property type="entry name" value="ABC_TRANSPORTER_2"/>
    <property type="match status" value="1"/>
</dbReference>
<keyword evidence="2 4" id="KW-0067">ATP-binding</keyword>
<dbReference type="Gene3D" id="3.40.50.300">
    <property type="entry name" value="P-loop containing nucleotide triphosphate hydrolases"/>
    <property type="match status" value="1"/>
</dbReference>
<dbReference type="InterPro" id="IPR003593">
    <property type="entry name" value="AAA+_ATPase"/>
</dbReference>
<dbReference type="AlphaFoldDB" id="A0A4R5ETI4"/>
<keyword evidence="5" id="KW-1185">Reference proteome</keyword>
<evidence type="ECO:0000259" key="3">
    <source>
        <dbReference type="PROSITE" id="PS50893"/>
    </source>
</evidence>
<reference evidence="4 5" key="1">
    <citation type="submission" date="2019-03" db="EMBL/GenBank/DDBJ databases">
        <authorList>
            <person name="Zhang S."/>
        </authorList>
    </citation>
    <scope>NUCLEOTIDE SEQUENCE [LARGE SCALE GENOMIC DNA]</scope>
    <source>
        <strain evidence="4 5">S4J41</strain>
    </source>
</reference>
<evidence type="ECO:0000313" key="4">
    <source>
        <dbReference type="EMBL" id="TDE38042.1"/>
    </source>
</evidence>
<keyword evidence="1" id="KW-0547">Nucleotide-binding</keyword>
<sequence>MSLMTLRDLTVLRGECPVVDHVSLRVERGECIGLIGPNGAGKTTLLRAALGLLPASGDSTLAAQPAPERARTAAWMPQAREIAWPVTVERLIALGRIPHLPRGARLRPQDRAATDAAIARMGLESYRSRIATHLSGGEQGRVLIARALAQETPLLIADEPIAGLDPAHQIATMQVFEDLAHEGCSVIVSLHDLGLAARHCTRLLMMERGRLVADGPPSEVLTPENVDRVFGISAFYETTAQGPVFQPMAVTR</sequence>
<evidence type="ECO:0000256" key="2">
    <source>
        <dbReference type="ARBA" id="ARBA00022840"/>
    </source>
</evidence>
<dbReference type="Pfam" id="PF00005">
    <property type="entry name" value="ABC_tran"/>
    <property type="match status" value="1"/>
</dbReference>
<dbReference type="Proteomes" id="UP000294662">
    <property type="component" value="Unassembled WGS sequence"/>
</dbReference>
<dbReference type="GO" id="GO:0005524">
    <property type="term" value="F:ATP binding"/>
    <property type="evidence" value="ECO:0007669"/>
    <property type="project" value="UniProtKB-KW"/>
</dbReference>